<protein>
    <recommendedName>
        <fullName evidence="4">DUF2931 family protein</fullName>
    </recommendedName>
</protein>
<evidence type="ECO:0000256" key="1">
    <source>
        <dbReference type="SAM" id="Phobius"/>
    </source>
</evidence>
<evidence type="ECO:0000313" key="2">
    <source>
        <dbReference type="EMBL" id="SKB98678.1"/>
    </source>
</evidence>
<evidence type="ECO:0008006" key="4">
    <source>
        <dbReference type="Google" id="ProtNLM"/>
    </source>
</evidence>
<keyword evidence="1" id="KW-0812">Transmembrane</keyword>
<reference evidence="2 3" key="1">
    <citation type="submission" date="2017-02" db="EMBL/GenBank/DDBJ databases">
        <authorList>
            <person name="Peterson S.W."/>
        </authorList>
    </citation>
    <scope>NUCLEOTIDE SEQUENCE [LARGE SCALE GENOMIC DNA]</scope>
    <source>
        <strain evidence="2 3">DSM 22323</strain>
    </source>
</reference>
<dbReference type="EMBL" id="FUYZ01000007">
    <property type="protein sequence ID" value="SKB98678.1"/>
    <property type="molecule type" value="Genomic_DNA"/>
</dbReference>
<keyword evidence="1" id="KW-1133">Transmembrane helix</keyword>
<proteinExistence type="predicted"/>
<gene>
    <name evidence="2" type="ORF">SAMN05660477_02246</name>
</gene>
<organism evidence="2 3">
    <name type="scientific">Soonwooa buanensis</name>
    <dbReference type="NCBI Taxonomy" id="619805"/>
    <lineage>
        <taxon>Bacteria</taxon>
        <taxon>Pseudomonadati</taxon>
        <taxon>Bacteroidota</taxon>
        <taxon>Flavobacteriia</taxon>
        <taxon>Flavobacteriales</taxon>
        <taxon>Weeksellaceae</taxon>
        <taxon>Chryseobacterium group</taxon>
        <taxon>Soonwooa</taxon>
    </lineage>
</organism>
<dbReference type="OrthoDB" id="5702951at2"/>
<name>A0A1T5FR59_9FLAO</name>
<dbReference type="Pfam" id="PF11153">
    <property type="entry name" value="DUF2931"/>
    <property type="match status" value="1"/>
</dbReference>
<dbReference type="InterPro" id="IPR021326">
    <property type="entry name" value="DUF2931"/>
</dbReference>
<keyword evidence="1" id="KW-0472">Membrane</keyword>
<feature type="transmembrane region" description="Helical" evidence="1">
    <location>
        <begin position="12"/>
        <end position="30"/>
    </location>
</feature>
<dbReference type="AlphaFoldDB" id="A0A1T5FR59"/>
<accession>A0A1T5FR59</accession>
<evidence type="ECO:0000313" key="3">
    <source>
        <dbReference type="Proteomes" id="UP000191112"/>
    </source>
</evidence>
<dbReference type="Proteomes" id="UP000191112">
    <property type="component" value="Unassembled WGS sequence"/>
</dbReference>
<dbReference type="RefSeq" id="WP_079667458.1">
    <property type="nucleotide sequence ID" value="NZ_FUYZ01000007.1"/>
</dbReference>
<keyword evidence="3" id="KW-1185">Reference proteome</keyword>
<dbReference type="STRING" id="619805.SAMN05660477_02246"/>
<sequence length="239" mass="28350">MLKKLNTFNKCLSAIVVLMIIANIYYLFFYKSWDRYNFDSSVTVPPSYPMYIEEVSFNYPHDELGISFYKSQDEVNRFGNTWGQAYYFPEAREPMRLPIELVLSYFDYRANKFYKTKIQLPTKDMKQCFEEAQEQKRFTKLYNVHGDVHGLVFLLGVANNGNIMLWLKGDNYAKLLFKKHLEPVSISKSLNYDHFKTEEQYKAKFFEYLPDSTKQKINSGWEVKANYIDSTKQFIKSSL</sequence>